<dbReference type="EMBL" id="QTJV01000001">
    <property type="protein sequence ID" value="RFM36801.1"/>
    <property type="molecule type" value="Genomic_DNA"/>
</dbReference>
<accession>A0A3E1P9F7</accession>
<dbReference type="AlphaFoldDB" id="A0A3E1P9F7"/>
<name>A0A3E1P9F7_9BACT</name>
<dbReference type="SUPFAM" id="SSF160631">
    <property type="entry name" value="SMI1/KNR4-like"/>
    <property type="match status" value="1"/>
</dbReference>
<proteinExistence type="predicted"/>
<dbReference type="OrthoDB" id="1189226at2"/>
<dbReference type="RefSeq" id="WP_116852120.1">
    <property type="nucleotide sequence ID" value="NZ_QTJV01000001.1"/>
</dbReference>
<evidence type="ECO:0000259" key="1">
    <source>
        <dbReference type="SMART" id="SM00860"/>
    </source>
</evidence>
<organism evidence="2 3">
    <name type="scientific">Chitinophaga silvisoli</name>
    <dbReference type="NCBI Taxonomy" id="2291814"/>
    <lineage>
        <taxon>Bacteria</taxon>
        <taxon>Pseudomonadati</taxon>
        <taxon>Bacteroidota</taxon>
        <taxon>Chitinophagia</taxon>
        <taxon>Chitinophagales</taxon>
        <taxon>Chitinophagaceae</taxon>
        <taxon>Chitinophaga</taxon>
    </lineage>
</organism>
<evidence type="ECO:0000313" key="2">
    <source>
        <dbReference type="EMBL" id="RFM36801.1"/>
    </source>
</evidence>
<dbReference type="Pfam" id="PF09346">
    <property type="entry name" value="SMI1_KNR4"/>
    <property type="match status" value="1"/>
</dbReference>
<evidence type="ECO:0000313" key="3">
    <source>
        <dbReference type="Proteomes" id="UP000261174"/>
    </source>
</evidence>
<sequence length="139" mass="16096">MAYLDFIKNYLPRLSKARGCTEEEIIQLEQKHQLRLPAAYKEYLRLFGKNTGGLLEGFYTTIDEVEQNAATIEFDMVNTEHSHQFKIAPGMFFFGQWQGTVLYFICDGNENPPVYMVESLDDIVQYTNTFTDFVRAEGL</sequence>
<dbReference type="Proteomes" id="UP000261174">
    <property type="component" value="Unassembled WGS sequence"/>
</dbReference>
<protein>
    <recommendedName>
        <fullName evidence="1">Knr4/Smi1-like domain-containing protein</fullName>
    </recommendedName>
</protein>
<feature type="domain" description="Knr4/Smi1-like" evidence="1">
    <location>
        <begin position="19"/>
        <end position="136"/>
    </location>
</feature>
<comment type="caution">
    <text evidence="2">The sequence shown here is derived from an EMBL/GenBank/DDBJ whole genome shotgun (WGS) entry which is preliminary data.</text>
</comment>
<dbReference type="InterPro" id="IPR037883">
    <property type="entry name" value="Knr4/Smi1-like_sf"/>
</dbReference>
<dbReference type="Gene3D" id="3.40.1580.10">
    <property type="entry name" value="SMI1/KNR4-like"/>
    <property type="match status" value="1"/>
</dbReference>
<dbReference type="SMART" id="SM00860">
    <property type="entry name" value="SMI1_KNR4"/>
    <property type="match status" value="1"/>
</dbReference>
<reference evidence="2 3" key="1">
    <citation type="submission" date="2018-08" db="EMBL/GenBank/DDBJ databases">
        <title>Chitinophaga sp. K20C18050901, a novel bacterium isolated from forest soil.</title>
        <authorList>
            <person name="Wang C."/>
        </authorList>
    </citation>
    <scope>NUCLEOTIDE SEQUENCE [LARGE SCALE GENOMIC DNA]</scope>
    <source>
        <strain evidence="2 3">K20C18050901</strain>
    </source>
</reference>
<gene>
    <name evidence="2" type="ORF">DXN04_04690</name>
</gene>
<keyword evidence="3" id="KW-1185">Reference proteome</keyword>
<dbReference type="InterPro" id="IPR018958">
    <property type="entry name" value="Knr4/Smi1-like_dom"/>
</dbReference>